<gene>
    <name evidence="1" type="ORF">UFOPK1766_00308</name>
</gene>
<dbReference type="AlphaFoldDB" id="A0A6J6ETY0"/>
<name>A0A6J6ETY0_9ZZZZ</name>
<evidence type="ECO:0000313" key="1">
    <source>
        <dbReference type="EMBL" id="CAB4578789.1"/>
    </source>
</evidence>
<proteinExistence type="predicted"/>
<dbReference type="EMBL" id="CAEZTW010000033">
    <property type="protein sequence ID" value="CAB4578789.1"/>
    <property type="molecule type" value="Genomic_DNA"/>
</dbReference>
<accession>A0A6J6ETY0</accession>
<sequence length="61" mass="6401">MGDFRGIPTPVCPACGGNLITITASFDPDTYELDMYLLDNAQCATCQALLTAPTPADYTAA</sequence>
<reference evidence="1" key="1">
    <citation type="submission" date="2020-05" db="EMBL/GenBank/DDBJ databases">
        <authorList>
            <person name="Chiriac C."/>
            <person name="Salcher M."/>
            <person name="Ghai R."/>
            <person name="Kavagutti S V."/>
        </authorList>
    </citation>
    <scope>NUCLEOTIDE SEQUENCE</scope>
</reference>
<organism evidence="1">
    <name type="scientific">freshwater metagenome</name>
    <dbReference type="NCBI Taxonomy" id="449393"/>
    <lineage>
        <taxon>unclassified sequences</taxon>
        <taxon>metagenomes</taxon>
        <taxon>ecological metagenomes</taxon>
    </lineage>
</organism>
<protein>
    <submittedName>
        <fullName evidence="1">Unannotated protein</fullName>
    </submittedName>
</protein>